<evidence type="ECO:0000313" key="4">
    <source>
        <dbReference type="EMBL" id="GMA33607.1"/>
    </source>
</evidence>
<dbReference type="RefSeq" id="WP_284252423.1">
    <property type="nucleotide sequence ID" value="NZ_BSUM01000001.1"/>
</dbReference>
<protein>
    <submittedName>
        <fullName evidence="4">Uncharacterized protein</fullName>
    </submittedName>
</protein>
<feature type="transmembrane region" description="Helical" evidence="2">
    <location>
        <begin position="56"/>
        <end position="80"/>
    </location>
</feature>
<evidence type="ECO:0000256" key="1">
    <source>
        <dbReference type="SAM" id="MobiDB-lite"/>
    </source>
</evidence>
<feature type="region of interest" description="Disordered" evidence="1">
    <location>
        <begin position="14"/>
        <end position="35"/>
    </location>
</feature>
<gene>
    <name evidence="3" type="ORF">GCM10025875_35330</name>
    <name evidence="4" type="ORF">GCM10025875_35990</name>
</gene>
<keyword evidence="5" id="KW-1185">Reference proteome</keyword>
<evidence type="ECO:0000313" key="5">
    <source>
        <dbReference type="Proteomes" id="UP001157161"/>
    </source>
</evidence>
<dbReference type="AlphaFoldDB" id="A0AA37XIB6"/>
<dbReference type="Proteomes" id="UP001157161">
    <property type="component" value="Unassembled WGS sequence"/>
</dbReference>
<organism evidence="4 5">
    <name type="scientific">Litorihabitans aurantiacus</name>
    <dbReference type="NCBI Taxonomy" id="1930061"/>
    <lineage>
        <taxon>Bacteria</taxon>
        <taxon>Bacillati</taxon>
        <taxon>Actinomycetota</taxon>
        <taxon>Actinomycetes</taxon>
        <taxon>Micrococcales</taxon>
        <taxon>Beutenbergiaceae</taxon>
        <taxon>Litorihabitans</taxon>
    </lineage>
</organism>
<proteinExistence type="predicted"/>
<reference evidence="4" key="1">
    <citation type="journal article" date="2014" name="Int. J. Syst. Evol. Microbiol.">
        <title>Complete genome sequence of Corynebacterium casei LMG S-19264T (=DSM 44701T), isolated from a smear-ripened cheese.</title>
        <authorList>
            <consortium name="US DOE Joint Genome Institute (JGI-PGF)"/>
            <person name="Walter F."/>
            <person name="Albersmeier A."/>
            <person name="Kalinowski J."/>
            <person name="Ruckert C."/>
        </authorList>
    </citation>
    <scope>NUCLEOTIDE SEQUENCE</scope>
    <source>
        <strain evidence="4">NBRC 112290</strain>
    </source>
</reference>
<comment type="caution">
    <text evidence="4">The sequence shown here is derived from an EMBL/GenBank/DDBJ whole genome shotgun (WGS) entry which is preliminary data.</text>
</comment>
<keyword evidence="2" id="KW-0472">Membrane</keyword>
<reference evidence="4" key="2">
    <citation type="submission" date="2023-02" db="EMBL/GenBank/DDBJ databases">
        <authorList>
            <person name="Sun Q."/>
            <person name="Mori K."/>
        </authorList>
    </citation>
    <scope>NUCLEOTIDE SEQUENCE</scope>
    <source>
        <strain evidence="4">NBRC 112290</strain>
    </source>
</reference>
<sequence length="132" mass="14157">MSAGEPSAKELAAAQGATVDQLDKPSAAEVNDKTANRILNAEADRQDQANKLRERFFWSVTGAMSFALVSSVLVMGAYIWSEFGDVQIQVMIAWLSATVVETIGLAYIIANYLFPKDSQKGDSAPSATIAPE</sequence>
<evidence type="ECO:0000313" key="3">
    <source>
        <dbReference type="EMBL" id="GMA33541.1"/>
    </source>
</evidence>
<keyword evidence="2" id="KW-1133">Transmembrane helix</keyword>
<dbReference type="EMBL" id="BSUM01000001">
    <property type="protein sequence ID" value="GMA33541.1"/>
    <property type="molecule type" value="Genomic_DNA"/>
</dbReference>
<name>A0AA37XIB6_9MICO</name>
<dbReference type="EMBL" id="BSUM01000002">
    <property type="protein sequence ID" value="GMA33607.1"/>
    <property type="molecule type" value="Genomic_DNA"/>
</dbReference>
<feature type="transmembrane region" description="Helical" evidence="2">
    <location>
        <begin position="92"/>
        <end position="114"/>
    </location>
</feature>
<evidence type="ECO:0000256" key="2">
    <source>
        <dbReference type="SAM" id="Phobius"/>
    </source>
</evidence>
<keyword evidence="2" id="KW-0812">Transmembrane</keyword>
<accession>A0AA37XIB6</accession>